<name>A0A151PD39_ALLMI</name>
<evidence type="ECO:0000313" key="1">
    <source>
        <dbReference type="EMBL" id="KYO47016.1"/>
    </source>
</evidence>
<gene>
    <name evidence="1" type="ORF">Y1Q_0014561</name>
</gene>
<organism evidence="1 2">
    <name type="scientific">Alligator mississippiensis</name>
    <name type="common">American alligator</name>
    <dbReference type="NCBI Taxonomy" id="8496"/>
    <lineage>
        <taxon>Eukaryota</taxon>
        <taxon>Metazoa</taxon>
        <taxon>Chordata</taxon>
        <taxon>Craniata</taxon>
        <taxon>Vertebrata</taxon>
        <taxon>Euteleostomi</taxon>
        <taxon>Archelosauria</taxon>
        <taxon>Archosauria</taxon>
        <taxon>Crocodylia</taxon>
        <taxon>Alligatoridae</taxon>
        <taxon>Alligatorinae</taxon>
        <taxon>Alligator</taxon>
    </lineage>
</organism>
<proteinExistence type="predicted"/>
<evidence type="ECO:0000313" key="2">
    <source>
        <dbReference type="Proteomes" id="UP000050525"/>
    </source>
</evidence>
<dbReference type="EMBL" id="AKHW03000487">
    <property type="protein sequence ID" value="KYO47016.1"/>
    <property type="molecule type" value="Genomic_DNA"/>
</dbReference>
<dbReference type="AlphaFoldDB" id="A0A151PD39"/>
<keyword evidence="2" id="KW-1185">Reference proteome</keyword>
<sequence length="72" mass="7989">MLTLGTEEARSPALGRAPYLLGYTAPSTWAGPFRDAVLSWTAKSSLGNDEWKKMKQVLICKLLKKSHYYGGK</sequence>
<reference evidence="1 2" key="1">
    <citation type="journal article" date="2012" name="Genome Biol.">
        <title>Sequencing three crocodilian genomes to illuminate the evolution of archosaurs and amniotes.</title>
        <authorList>
            <person name="St John J.A."/>
            <person name="Braun E.L."/>
            <person name="Isberg S.R."/>
            <person name="Miles L.G."/>
            <person name="Chong A.Y."/>
            <person name="Gongora J."/>
            <person name="Dalzell P."/>
            <person name="Moran C."/>
            <person name="Bed'hom B."/>
            <person name="Abzhanov A."/>
            <person name="Burgess S.C."/>
            <person name="Cooksey A.M."/>
            <person name="Castoe T.A."/>
            <person name="Crawford N.G."/>
            <person name="Densmore L.D."/>
            <person name="Drew J.C."/>
            <person name="Edwards S.V."/>
            <person name="Faircloth B.C."/>
            <person name="Fujita M.K."/>
            <person name="Greenwold M.J."/>
            <person name="Hoffmann F.G."/>
            <person name="Howard J.M."/>
            <person name="Iguchi T."/>
            <person name="Janes D.E."/>
            <person name="Khan S.Y."/>
            <person name="Kohno S."/>
            <person name="de Koning A.J."/>
            <person name="Lance S.L."/>
            <person name="McCarthy F.M."/>
            <person name="McCormack J.E."/>
            <person name="Merchant M.E."/>
            <person name="Peterson D.G."/>
            <person name="Pollock D.D."/>
            <person name="Pourmand N."/>
            <person name="Raney B.J."/>
            <person name="Roessler K.A."/>
            <person name="Sanford J.R."/>
            <person name="Sawyer R.H."/>
            <person name="Schmidt C.J."/>
            <person name="Triplett E.W."/>
            <person name="Tuberville T.D."/>
            <person name="Venegas-Anaya M."/>
            <person name="Howard J.T."/>
            <person name="Jarvis E.D."/>
            <person name="Guillette L.J.Jr."/>
            <person name="Glenn T.C."/>
            <person name="Green R.E."/>
            <person name="Ray D.A."/>
        </authorList>
    </citation>
    <scope>NUCLEOTIDE SEQUENCE [LARGE SCALE GENOMIC DNA]</scope>
    <source>
        <strain evidence="1">KSC_2009_1</strain>
    </source>
</reference>
<comment type="caution">
    <text evidence="1">The sequence shown here is derived from an EMBL/GenBank/DDBJ whole genome shotgun (WGS) entry which is preliminary data.</text>
</comment>
<protein>
    <submittedName>
        <fullName evidence="1">Uncharacterized protein</fullName>
    </submittedName>
</protein>
<accession>A0A151PD39</accession>
<dbReference type="Proteomes" id="UP000050525">
    <property type="component" value="Unassembled WGS sequence"/>
</dbReference>